<proteinExistence type="inferred from homology"/>
<protein>
    <recommendedName>
        <fullName evidence="1">Type II secretion system protein K</fullName>
    </recommendedName>
</protein>
<gene>
    <name evidence="3" type="ORF">DES47_10643</name>
</gene>
<dbReference type="InterPro" id="IPR049179">
    <property type="entry name" value="T2SSK_SAM-like_2nd"/>
</dbReference>
<dbReference type="InterPro" id="IPR010994">
    <property type="entry name" value="RuvA_2-like"/>
</dbReference>
<keyword evidence="4" id="KW-1185">Reference proteome</keyword>
<keyword evidence="1" id="KW-0813">Transport</keyword>
<dbReference type="GO" id="GO:0005886">
    <property type="term" value="C:plasma membrane"/>
    <property type="evidence" value="ECO:0007669"/>
    <property type="project" value="UniProtKB-SubCell"/>
</dbReference>
<dbReference type="EMBL" id="SNXS01000006">
    <property type="protein sequence ID" value="TDP62748.1"/>
    <property type="molecule type" value="Genomic_DNA"/>
</dbReference>
<dbReference type="PIRSF" id="PIRSF002786">
    <property type="entry name" value="XcpX"/>
    <property type="match status" value="1"/>
</dbReference>
<dbReference type="GO" id="GO:0009306">
    <property type="term" value="P:protein secretion"/>
    <property type="evidence" value="ECO:0007669"/>
    <property type="project" value="InterPro"/>
</dbReference>
<dbReference type="PANTHER" id="PTHR38831:SF1">
    <property type="entry name" value="TYPE II SECRETION SYSTEM PROTEIN K-RELATED"/>
    <property type="match status" value="1"/>
</dbReference>
<keyword evidence="1" id="KW-1003">Cell membrane</keyword>
<keyword evidence="1" id="KW-0997">Cell inner membrane</keyword>
<dbReference type="PANTHER" id="PTHR38831">
    <property type="entry name" value="TYPE II SECRETION SYSTEM PROTEIN K"/>
    <property type="match status" value="1"/>
</dbReference>
<name>A0A4R6QII9_9BURK</name>
<dbReference type="OrthoDB" id="5293133at2"/>
<comment type="caution">
    <text evidence="3">The sequence shown here is derived from an EMBL/GenBank/DDBJ whole genome shotgun (WGS) entry which is preliminary data.</text>
</comment>
<dbReference type="Gene3D" id="3.30.1300.30">
    <property type="entry name" value="GSPII I/J protein-like"/>
    <property type="match status" value="1"/>
</dbReference>
<dbReference type="AlphaFoldDB" id="A0A4R6QII9"/>
<dbReference type="Proteomes" id="UP000295361">
    <property type="component" value="Unassembled WGS sequence"/>
</dbReference>
<comment type="subcellular location">
    <subcellularLocation>
        <location evidence="1">Cell inner membrane</location>
    </subcellularLocation>
</comment>
<evidence type="ECO:0000259" key="2">
    <source>
        <dbReference type="Pfam" id="PF03934"/>
    </source>
</evidence>
<organism evidence="3 4">
    <name type="scientific">Roseateles toxinivorans</name>
    <dbReference type="NCBI Taxonomy" id="270368"/>
    <lineage>
        <taxon>Bacteria</taxon>
        <taxon>Pseudomonadati</taxon>
        <taxon>Pseudomonadota</taxon>
        <taxon>Betaproteobacteria</taxon>
        <taxon>Burkholderiales</taxon>
        <taxon>Sphaerotilaceae</taxon>
        <taxon>Roseateles</taxon>
    </lineage>
</organism>
<accession>A0A4R6QII9</accession>
<dbReference type="InterPro" id="IPR005628">
    <property type="entry name" value="GspK"/>
</dbReference>
<reference evidence="3 4" key="1">
    <citation type="submission" date="2019-03" db="EMBL/GenBank/DDBJ databases">
        <title>Genomic Encyclopedia of Type Strains, Phase IV (KMG-IV): sequencing the most valuable type-strain genomes for metagenomic binning, comparative biology and taxonomic classification.</title>
        <authorList>
            <person name="Goeker M."/>
        </authorList>
    </citation>
    <scope>NUCLEOTIDE SEQUENCE [LARGE SCALE GENOMIC DNA]</scope>
    <source>
        <strain evidence="3 4">DSM 16998</strain>
    </source>
</reference>
<dbReference type="RefSeq" id="WP_133702775.1">
    <property type="nucleotide sequence ID" value="NZ_SNXS01000006.1"/>
</dbReference>
<keyword evidence="1" id="KW-0472">Membrane</keyword>
<sequence length="318" mass="34790">MNGHRRERGAALLTAMIIVTLVSTLAAAMVWQQYRAVQVEGAERARTQAALILQGALDWARLILREDARANLNQPVDHLGEVWAVPLAEARLSTFLAADRSNNSEDGPEAFLSGSIDDAQARYNLRNLTVGITVPPDELRALQRICDSVGVPVDVATQLAESLRLALGAPGAGQPSKNTPLMPPSLDQLGWLGISASHIDRLRPRVILLPVATPLNLNTASLELLATVFDGMDLATAQRLVQARKRNFFQAVKDVRSLLPASAVIADNRASVSSNFFEIRGRLRLEDRLLEEHSLVQRVGLDMVVKYRQRQNLLAPTP</sequence>
<evidence type="ECO:0000256" key="1">
    <source>
        <dbReference type="PIRNR" id="PIRNR002786"/>
    </source>
</evidence>
<comment type="similarity">
    <text evidence="1">Belongs to the GSP K family.</text>
</comment>
<dbReference type="SUPFAM" id="SSF47781">
    <property type="entry name" value="RuvA domain 2-like"/>
    <property type="match status" value="1"/>
</dbReference>
<dbReference type="InParanoid" id="A0A4R6QII9"/>
<evidence type="ECO:0000313" key="3">
    <source>
        <dbReference type="EMBL" id="TDP62748.1"/>
    </source>
</evidence>
<dbReference type="Pfam" id="PF03934">
    <property type="entry name" value="T2SSK"/>
    <property type="match status" value="1"/>
</dbReference>
<dbReference type="NCBIfam" id="NF037980">
    <property type="entry name" value="T2SS_GspK"/>
    <property type="match status" value="1"/>
</dbReference>
<evidence type="ECO:0000313" key="4">
    <source>
        <dbReference type="Proteomes" id="UP000295361"/>
    </source>
</evidence>
<feature type="domain" description="T2SS protein K second SAM-like" evidence="2">
    <location>
        <begin position="215"/>
        <end position="265"/>
    </location>
</feature>